<organism evidence="9 10">
    <name type="scientific">Marinithermus hydrothermalis (strain DSM 14884 / JCM 11576 / T1)</name>
    <dbReference type="NCBI Taxonomy" id="869210"/>
    <lineage>
        <taxon>Bacteria</taxon>
        <taxon>Thermotogati</taxon>
        <taxon>Deinococcota</taxon>
        <taxon>Deinococci</taxon>
        <taxon>Thermales</taxon>
        <taxon>Thermaceae</taxon>
        <taxon>Marinithermus</taxon>
    </lineage>
</organism>
<feature type="transmembrane region" description="Helical" evidence="7">
    <location>
        <begin position="308"/>
        <end position="334"/>
    </location>
</feature>
<feature type="transmembrane region" description="Helical" evidence="7">
    <location>
        <begin position="102"/>
        <end position="123"/>
    </location>
</feature>
<sequence>MLGFLVRRLLQLPFVLFAVSLIIVGLLQLLTPAQRAAAFVRSEQQLQNIDQIIEQYNLDENFVVQYTTWLKQVLQGNLGFSTSSKEPVLTTIKKRLPVSAELALYAFFPIVGFGIWLGTLAAVNRDKLIDQLVRILAIMGWSLPTFVFGIWLLAWVYGGLGLFGIGRLSNEYLIELAAGGFTQYTGLMTLDALLNGRLDIFWDALMHLVMPVLTLTVVSGAQIMRVMRSSLLDELGKDYVRTARAKGLSERVVNLKHARRNALIPVITLAGLMFAFLLNGVVVTETIFNYPGIGQWAAQAAVQLDVPAVLGFAMLTAVIVVLANILVDILYAVVDPRIRYD</sequence>
<evidence type="ECO:0000256" key="7">
    <source>
        <dbReference type="RuleBase" id="RU363032"/>
    </source>
</evidence>
<feature type="transmembrane region" description="Helical" evidence="7">
    <location>
        <begin position="172"/>
        <end position="194"/>
    </location>
</feature>
<keyword evidence="5 7" id="KW-1133">Transmembrane helix</keyword>
<dbReference type="RefSeq" id="WP_013702842.1">
    <property type="nucleotide sequence ID" value="NC_015387.1"/>
</dbReference>
<evidence type="ECO:0000256" key="4">
    <source>
        <dbReference type="ARBA" id="ARBA00022692"/>
    </source>
</evidence>
<proteinExistence type="inferred from homology"/>
<evidence type="ECO:0000259" key="8">
    <source>
        <dbReference type="PROSITE" id="PS50928"/>
    </source>
</evidence>
<feature type="transmembrane region" description="Helical" evidence="7">
    <location>
        <begin position="200"/>
        <end position="221"/>
    </location>
</feature>
<dbReference type="InterPro" id="IPR000515">
    <property type="entry name" value="MetI-like"/>
</dbReference>
<gene>
    <name evidence="9" type="ordered locus">Marky_0022</name>
</gene>
<feature type="transmembrane region" description="Helical" evidence="7">
    <location>
        <begin position="135"/>
        <end position="160"/>
    </location>
</feature>
<dbReference type="Pfam" id="PF00528">
    <property type="entry name" value="BPD_transp_1"/>
    <property type="match status" value="1"/>
</dbReference>
<reference evidence="9 10" key="1">
    <citation type="journal article" date="2012" name="Stand. Genomic Sci.">
        <title>Complete genome sequence of the aerobic, heterotroph Marinithermus hydrothermalis type strain (T1(T)) from a deep-sea hydrothermal vent chimney.</title>
        <authorList>
            <person name="Copeland A."/>
            <person name="Gu W."/>
            <person name="Yasawong M."/>
            <person name="Lapidus A."/>
            <person name="Lucas S."/>
            <person name="Deshpande S."/>
            <person name="Pagani I."/>
            <person name="Tapia R."/>
            <person name="Cheng J.F."/>
            <person name="Goodwin L.A."/>
            <person name="Pitluck S."/>
            <person name="Liolios K."/>
            <person name="Ivanova N."/>
            <person name="Mavromatis K."/>
            <person name="Mikhailova N."/>
            <person name="Pati A."/>
            <person name="Chen A."/>
            <person name="Palaniappan K."/>
            <person name="Land M."/>
            <person name="Pan C."/>
            <person name="Brambilla E.M."/>
            <person name="Rohde M."/>
            <person name="Tindall B.J."/>
            <person name="Sikorski J."/>
            <person name="Goker M."/>
            <person name="Detter J.C."/>
            <person name="Bristow J."/>
            <person name="Eisen J.A."/>
            <person name="Markowitz V."/>
            <person name="Hugenholtz P."/>
            <person name="Kyrpides N.C."/>
            <person name="Klenk H.P."/>
            <person name="Woyke T."/>
        </authorList>
    </citation>
    <scope>NUCLEOTIDE SEQUENCE [LARGE SCALE GENOMIC DNA]</scope>
    <source>
        <strain evidence="10">DSM 14884 / JCM 11576 / T1</strain>
    </source>
</reference>
<dbReference type="OrthoDB" id="29805at2"/>
<feature type="transmembrane region" description="Helical" evidence="7">
    <location>
        <begin position="262"/>
        <end position="288"/>
    </location>
</feature>
<evidence type="ECO:0000256" key="6">
    <source>
        <dbReference type="ARBA" id="ARBA00023136"/>
    </source>
</evidence>
<keyword evidence="3" id="KW-1003">Cell membrane</keyword>
<evidence type="ECO:0000256" key="1">
    <source>
        <dbReference type="ARBA" id="ARBA00004651"/>
    </source>
</evidence>
<keyword evidence="4 7" id="KW-0812">Transmembrane</keyword>
<keyword evidence="2 7" id="KW-0813">Transport</keyword>
<dbReference type="HOGENOM" id="CLU_036879_1_3_0"/>
<keyword evidence="10" id="KW-1185">Reference proteome</keyword>
<dbReference type="InterPro" id="IPR035906">
    <property type="entry name" value="MetI-like_sf"/>
</dbReference>
<dbReference type="GO" id="GO:0071916">
    <property type="term" value="F:dipeptide transmembrane transporter activity"/>
    <property type="evidence" value="ECO:0007669"/>
    <property type="project" value="TreeGrafter"/>
</dbReference>
<dbReference type="CDD" id="cd06261">
    <property type="entry name" value="TM_PBP2"/>
    <property type="match status" value="1"/>
</dbReference>
<comment type="similarity">
    <text evidence="7">Belongs to the binding-protein-dependent transport system permease family.</text>
</comment>
<dbReference type="KEGG" id="mhd:Marky_0022"/>
<dbReference type="Gene3D" id="1.10.3720.10">
    <property type="entry name" value="MetI-like"/>
    <property type="match status" value="1"/>
</dbReference>
<dbReference type="Pfam" id="PF19300">
    <property type="entry name" value="BPD_transp_1_N"/>
    <property type="match status" value="1"/>
</dbReference>
<evidence type="ECO:0000256" key="5">
    <source>
        <dbReference type="ARBA" id="ARBA00022989"/>
    </source>
</evidence>
<dbReference type="PANTHER" id="PTHR43163:SF6">
    <property type="entry name" value="DIPEPTIDE TRANSPORT SYSTEM PERMEASE PROTEIN DPPB-RELATED"/>
    <property type="match status" value="1"/>
</dbReference>
<dbReference type="eggNOG" id="COG0601">
    <property type="taxonomic scope" value="Bacteria"/>
</dbReference>
<dbReference type="PROSITE" id="PS50928">
    <property type="entry name" value="ABC_TM1"/>
    <property type="match status" value="1"/>
</dbReference>
<name>F2NNH7_MARHT</name>
<dbReference type="EMBL" id="CP002630">
    <property type="protein sequence ID" value="AEB10787.1"/>
    <property type="molecule type" value="Genomic_DNA"/>
</dbReference>
<evidence type="ECO:0000256" key="3">
    <source>
        <dbReference type="ARBA" id="ARBA00022475"/>
    </source>
</evidence>
<feature type="domain" description="ABC transmembrane type-1" evidence="8">
    <location>
        <begin position="96"/>
        <end position="331"/>
    </location>
</feature>
<dbReference type="InterPro" id="IPR045621">
    <property type="entry name" value="BPD_transp_1_N"/>
</dbReference>
<dbReference type="STRING" id="869210.Marky_0022"/>
<keyword evidence="6 7" id="KW-0472">Membrane</keyword>
<dbReference type="Proteomes" id="UP000007030">
    <property type="component" value="Chromosome"/>
</dbReference>
<evidence type="ECO:0000313" key="10">
    <source>
        <dbReference type="Proteomes" id="UP000007030"/>
    </source>
</evidence>
<protein>
    <submittedName>
        <fullName evidence="9">ABC-type transporter, integral membrane subunit</fullName>
    </submittedName>
</protein>
<dbReference type="SUPFAM" id="SSF161098">
    <property type="entry name" value="MetI-like"/>
    <property type="match status" value="1"/>
</dbReference>
<dbReference type="GO" id="GO:0005886">
    <property type="term" value="C:plasma membrane"/>
    <property type="evidence" value="ECO:0007669"/>
    <property type="project" value="UniProtKB-SubCell"/>
</dbReference>
<comment type="subcellular location">
    <subcellularLocation>
        <location evidence="1 7">Cell membrane</location>
        <topology evidence="1 7">Multi-pass membrane protein</topology>
    </subcellularLocation>
</comment>
<evidence type="ECO:0000313" key="9">
    <source>
        <dbReference type="EMBL" id="AEB10787.1"/>
    </source>
</evidence>
<accession>F2NNH7</accession>
<dbReference type="PANTHER" id="PTHR43163">
    <property type="entry name" value="DIPEPTIDE TRANSPORT SYSTEM PERMEASE PROTEIN DPPB-RELATED"/>
    <property type="match status" value="1"/>
</dbReference>
<dbReference type="AlphaFoldDB" id="F2NNH7"/>
<evidence type="ECO:0000256" key="2">
    <source>
        <dbReference type="ARBA" id="ARBA00022448"/>
    </source>
</evidence>
<feature type="transmembrane region" description="Helical" evidence="7">
    <location>
        <begin position="12"/>
        <end position="31"/>
    </location>
</feature>